<dbReference type="InterPro" id="IPR020550">
    <property type="entry name" value="Inositol_monophosphatase_CS"/>
</dbReference>
<sequence>MPFDTNDRAELIRIARAVAKAEVMPRFRNLNTAAVGTKKDAHDIVTEADTAAEAALTAAFQTTFPGLDVLGEEAIAANPAIIERLDAPGTTIIIDPIDGTWNYAAGQTNFGMILSVVQDGVTLFGLHLDPVMDDWIWAAPGEGAHWAREGATRPIHARGELPLNQRIGLMSPALFPAEKRPQLVTTVLAYGRALSPRCAAHEYRLIAEGHADFALSAVLNPWDHAAGTLIVAEAGGHAALLDGRPYSVRTRQGVLLTAANKATWDEAAERLSFLM</sequence>
<dbReference type="Proteomes" id="UP000638981">
    <property type="component" value="Unassembled WGS sequence"/>
</dbReference>
<dbReference type="RefSeq" id="WP_189410498.1">
    <property type="nucleotide sequence ID" value="NZ_BMYJ01000002.1"/>
</dbReference>
<keyword evidence="3 4" id="KW-0460">Magnesium</keyword>
<dbReference type="GO" id="GO:0046872">
    <property type="term" value="F:metal ion binding"/>
    <property type="evidence" value="ECO:0007669"/>
    <property type="project" value="UniProtKB-KW"/>
</dbReference>
<feature type="binding site" evidence="4">
    <location>
        <position position="98"/>
    </location>
    <ligand>
        <name>Mg(2+)</name>
        <dbReference type="ChEBI" id="CHEBI:18420"/>
        <label>1</label>
        <note>catalytic</note>
    </ligand>
</feature>
<proteinExistence type="inferred from homology"/>
<evidence type="ECO:0000313" key="5">
    <source>
        <dbReference type="EMBL" id="GHC49667.1"/>
    </source>
</evidence>
<organism evidence="5 6">
    <name type="scientific">Neogemmobacter tilapiae</name>
    <dbReference type="NCBI Taxonomy" id="875041"/>
    <lineage>
        <taxon>Bacteria</taxon>
        <taxon>Pseudomonadati</taxon>
        <taxon>Pseudomonadota</taxon>
        <taxon>Alphaproteobacteria</taxon>
        <taxon>Rhodobacterales</taxon>
        <taxon>Paracoccaceae</taxon>
        <taxon>Neogemmobacter</taxon>
    </lineage>
</organism>
<dbReference type="PANTHER" id="PTHR20854:SF4">
    <property type="entry name" value="INOSITOL-1-MONOPHOSPHATASE-RELATED"/>
    <property type="match status" value="1"/>
</dbReference>
<evidence type="ECO:0000256" key="4">
    <source>
        <dbReference type="PIRSR" id="PIRSR600760-2"/>
    </source>
</evidence>
<evidence type="ECO:0000256" key="3">
    <source>
        <dbReference type="ARBA" id="ARBA00022842"/>
    </source>
</evidence>
<reference evidence="5" key="1">
    <citation type="journal article" date="2014" name="Int. J. Syst. Evol. Microbiol.">
        <title>Complete genome sequence of Corynebacterium casei LMG S-19264T (=DSM 44701T), isolated from a smear-ripened cheese.</title>
        <authorList>
            <consortium name="US DOE Joint Genome Institute (JGI-PGF)"/>
            <person name="Walter F."/>
            <person name="Albersmeier A."/>
            <person name="Kalinowski J."/>
            <person name="Ruckert C."/>
        </authorList>
    </citation>
    <scope>NUCLEOTIDE SEQUENCE</scope>
    <source>
        <strain evidence="5">KCTC 23310</strain>
    </source>
</reference>
<evidence type="ECO:0000256" key="1">
    <source>
        <dbReference type="ARBA" id="ARBA00009759"/>
    </source>
</evidence>
<dbReference type="PRINTS" id="PR00377">
    <property type="entry name" value="IMPHPHTASES"/>
</dbReference>
<feature type="binding site" evidence="4">
    <location>
        <position position="97"/>
    </location>
    <ligand>
        <name>Mg(2+)</name>
        <dbReference type="ChEBI" id="CHEBI:18420"/>
        <label>1</label>
        <note>catalytic</note>
    </ligand>
</feature>
<dbReference type="GO" id="GO:0046854">
    <property type="term" value="P:phosphatidylinositol phosphate biosynthetic process"/>
    <property type="evidence" value="ECO:0007669"/>
    <property type="project" value="InterPro"/>
</dbReference>
<dbReference type="AlphaFoldDB" id="A0A918WIL0"/>
<gene>
    <name evidence="5" type="ORF">GCM10007315_09840</name>
</gene>
<protein>
    <submittedName>
        <fullName evidence="5">Inositol phosphatase</fullName>
    </submittedName>
</protein>
<dbReference type="PROSITE" id="PS00630">
    <property type="entry name" value="IMP_2"/>
    <property type="match status" value="1"/>
</dbReference>
<dbReference type="InterPro" id="IPR000760">
    <property type="entry name" value="Inositol_monophosphatase-like"/>
</dbReference>
<feature type="binding site" evidence="4">
    <location>
        <position position="223"/>
    </location>
    <ligand>
        <name>Mg(2+)</name>
        <dbReference type="ChEBI" id="CHEBI:18420"/>
        <label>1</label>
        <note>catalytic</note>
    </ligand>
</feature>
<evidence type="ECO:0000256" key="2">
    <source>
        <dbReference type="ARBA" id="ARBA00022723"/>
    </source>
</evidence>
<dbReference type="SUPFAM" id="SSF56655">
    <property type="entry name" value="Carbohydrate phosphatase"/>
    <property type="match status" value="1"/>
</dbReference>
<accession>A0A918WIL0</accession>
<dbReference type="Gene3D" id="3.30.540.10">
    <property type="entry name" value="Fructose-1,6-Bisphosphatase, subunit A, domain 1"/>
    <property type="match status" value="1"/>
</dbReference>
<keyword evidence="2 4" id="KW-0479">Metal-binding</keyword>
<evidence type="ECO:0000313" key="6">
    <source>
        <dbReference type="Proteomes" id="UP000638981"/>
    </source>
</evidence>
<keyword evidence="6" id="KW-1185">Reference proteome</keyword>
<feature type="binding site" evidence="4">
    <location>
        <position position="95"/>
    </location>
    <ligand>
        <name>Mg(2+)</name>
        <dbReference type="ChEBI" id="CHEBI:18420"/>
        <label>1</label>
        <note>catalytic</note>
    </ligand>
</feature>
<reference evidence="5" key="2">
    <citation type="submission" date="2020-09" db="EMBL/GenBank/DDBJ databases">
        <authorList>
            <person name="Sun Q."/>
            <person name="Kim S."/>
        </authorList>
    </citation>
    <scope>NUCLEOTIDE SEQUENCE</scope>
    <source>
        <strain evidence="5">KCTC 23310</strain>
    </source>
</reference>
<name>A0A918WIL0_9RHOB</name>
<dbReference type="Pfam" id="PF00459">
    <property type="entry name" value="Inositol_P"/>
    <property type="match status" value="1"/>
</dbReference>
<dbReference type="Gene3D" id="3.40.190.80">
    <property type="match status" value="1"/>
</dbReference>
<dbReference type="PANTHER" id="PTHR20854">
    <property type="entry name" value="INOSITOL MONOPHOSPHATASE"/>
    <property type="match status" value="1"/>
</dbReference>
<comment type="cofactor">
    <cofactor evidence="4">
        <name>Mg(2+)</name>
        <dbReference type="ChEBI" id="CHEBI:18420"/>
    </cofactor>
</comment>
<dbReference type="GO" id="GO:0006020">
    <property type="term" value="P:inositol metabolic process"/>
    <property type="evidence" value="ECO:0007669"/>
    <property type="project" value="TreeGrafter"/>
</dbReference>
<dbReference type="GO" id="GO:0007165">
    <property type="term" value="P:signal transduction"/>
    <property type="evidence" value="ECO:0007669"/>
    <property type="project" value="TreeGrafter"/>
</dbReference>
<comment type="caution">
    <text evidence="5">The sequence shown here is derived from an EMBL/GenBank/DDBJ whole genome shotgun (WGS) entry which is preliminary data.</text>
</comment>
<dbReference type="EMBL" id="BMYJ01000002">
    <property type="protein sequence ID" value="GHC49667.1"/>
    <property type="molecule type" value="Genomic_DNA"/>
</dbReference>
<dbReference type="GO" id="GO:0008934">
    <property type="term" value="F:inositol monophosphate 1-phosphatase activity"/>
    <property type="evidence" value="ECO:0007669"/>
    <property type="project" value="TreeGrafter"/>
</dbReference>
<feature type="binding site" evidence="4">
    <location>
        <position position="72"/>
    </location>
    <ligand>
        <name>Mg(2+)</name>
        <dbReference type="ChEBI" id="CHEBI:18420"/>
        <label>1</label>
        <note>catalytic</note>
    </ligand>
</feature>
<comment type="similarity">
    <text evidence="1">Belongs to the inositol monophosphatase superfamily.</text>
</comment>